<feature type="non-terminal residue" evidence="3">
    <location>
        <position position="1"/>
    </location>
</feature>
<gene>
    <name evidence="3" type="ORF">COCMIDRAFT_47993</name>
</gene>
<dbReference type="Proteomes" id="UP000054032">
    <property type="component" value="Unassembled WGS sequence"/>
</dbReference>
<reference evidence="3 4" key="1">
    <citation type="journal article" date="2013" name="PLoS Genet.">
        <title>Comparative genome structure, secondary metabolite, and effector coding capacity across Cochliobolus pathogens.</title>
        <authorList>
            <person name="Condon B.J."/>
            <person name="Leng Y."/>
            <person name="Wu D."/>
            <person name="Bushley K.E."/>
            <person name="Ohm R.A."/>
            <person name="Otillar R."/>
            <person name="Martin J."/>
            <person name="Schackwitz W."/>
            <person name="Grimwood J."/>
            <person name="MohdZainudin N."/>
            <person name="Xue C."/>
            <person name="Wang R."/>
            <person name="Manning V.A."/>
            <person name="Dhillon B."/>
            <person name="Tu Z.J."/>
            <person name="Steffenson B.J."/>
            <person name="Salamov A."/>
            <person name="Sun H."/>
            <person name="Lowry S."/>
            <person name="LaButti K."/>
            <person name="Han J."/>
            <person name="Copeland A."/>
            <person name="Lindquist E."/>
            <person name="Barry K."/>
            <person name="Schmutz J."/>
            <person name="Baker S.E."/>
            <person name="Ciuffetti L.M."/>
            <person name="Grigoriev I.V."/>
            <person name="Zhong S."/>
            <person name="Turgeon B.G."/>
        </authorList>
    </citation>
    <scope>NUCLEOTIDE SEQUENCE [LARGE SCALE GENOMIC DNA]</scope>
    <source>
        <strain evidence="3 4">ATCC 44560</strain>
    </source>
</reference>
<evidence type="ECO:0000313" key="3">
    <source>
        <dbReference type="EMBL" id="EUC45203.1"/>
    </source>
</evidence>
<dbReference type="eggNOG" id="ENOG502SQ11">
    <property type="taxonomic scope" value="Eukaryota"/>
</dbReference>
<sequence length="424" mass="47278">QIDASGYSDKISQNLPSDAHQGGQIQERGPIESLSRSLIETLGLILTEVRIYLDRAPHYSSLESSCAALFFWDTDLGLSRGELDDMLQDSPQLRDTCLTVLVSISQFVSTSLICLISSERRRKEVLQSTRILTYLDQTANMVEQQYHSTHEPEQDAEALCQTLRTKIDTLIMLAPSLESTAEESFDDEEPRAIQYLEKHFPEQAYINSVSEKFPLAASAIVAQLGKLNWDRYNHVLHLQRETMQQELQMAVMEKARTLFNDSGLGVSLPAQSKAASSSGSVYAPSIASTRAEASHKRVPPLPAQARSGEPFTCEICNKQVKFQRTKAWKKHVFGDILAYACFFADCCNTRMFFEDSDALMTHLQDQHGMDVRISDVECPLCMEFTSGDRDVLALHIARHMEEIALAILPSGVESDEESAGDSAS</sequence>
<feature type="region of interest" description="Disordered" evidence="1">
    <location>
        <begin position="1"/>
        <end position="25"/>
    </location>
</feature>
<dbReference type="STRING" id="930090.W6Z5Z9"/>
<dbReference type="PANTHER" id="PTHR35391:SF7">
    <property type="entry name" value="C2H2-TYPE DOMAIN-CONTAINING PROTEIN"/>
    <property type="match status" value="1"/>
</dbReference>
<dbReference type="HOGENOM" id="CLU_027847_0_0_1"/>
<evidence type="ECO:0000259" key="2">
    <source>
        <dbReference type="Pfam" id="PF26082"/>
    </source>
</evidence>
<evidence type="ECO:0000313" key="4">
    <source>
        <dbReference type="Proteomes" id="UP000054032"/>
    </source>
</evidence>
<proteinExistence type="predicted"/>
<dbReference type="KEGG" id="bor:COCMIDRAFT_47993"/>
<dbReference type="InterPro" id="IPR058925">
    <property type="entry name" value="zf-C2H2_AcuF"/>
</dbReference>
<dbReference type="GeneID" id="19124383"/>
<feature type="non-terminal residue" evidence="3">
    <location>
        <position position="424"/>
    </location>
</feature>
<keyword evidence="4" id="KW-1185">Reference proteome</keyword>
<dbReference type="EMBL" id="KI963989">
    <property type="protein sequence ID" value="EUC45203.1"/>
    <property type="molecule type" value="Genomic_DNA"/>
</dbReference>
<dbReference type="Pfam" id="PF26082">
    <property type="entry name" value="zf-C2H2_AcuF"/>
    <property type="match status" value="1"/>
</dbReference>
<dbReference type="PANTHER" id="PTHR35391">
    <property type="entry name" value="C2H2-TYPE DOMAIN-CONTAINING PROTEIN-RELATED"/>
    <property type="match status" value="1"/>
</dbReference>
<dbReference type="RefSeq" id="XP_007688317.1">
    <property type="nucleotide sequence ID" value="XM_007690127.1"/>
</dbReference>
<evidence type="ECO:0000256" key="1">
    <source>
        <dbReference type="SAM" id="MobiDB-lite"/>
    </source>
</evidence>
<dbReference type="OrthoDB" id="20872at2759"/>
<feature type="domain" description="Oxidoreductase acuF-like C2H2 type zinc-finger" evidence="2">
    <location>
        <begin position="308"/>
        <end position="336"/>
    </location>
</feature>
<organism evidence="3 4">
    <name type="scientific">Bipolaris oryzae ATCC 44560</name>
    <dbReference type="NCBI Taxonomy" id="930090"/>
    <lineage>
        <taxon>Eukaryota</taxon>
        <taxon>Fungi</taxon>
        <taxon>Dikarya</taxon>
        <taxon>Ascomycota</taxon>
        <taxon>Pezizomycotina</taxon>
        <taxon>Dothideomycetes</taxon>
        <taxon>Pleosporomycetidae</taxon>
        <taxon>Pleosporales</taxon>
        <taxon>Pleosporineae</taxon>
        <taxon>Pleosporaceae</taxon>
        <taxon>Bipolaris</taxon>
    </lineage>
</organism>
<protein>
    <recommendedName>
        <fullName evidence="2">Oxidoreductase acuF-like C2H2 type zinc-finger domain-containing protein</fullName>
    </recommendedName>
</protein>
<accession>W6Z5Z9</accession>
<name>W6Z5Z9_COCMI</name>
<dbReference type="AlphaFoldDB" id="W6Z5Z9"/>